<dbReference type="Proteomes" id="UP000077266">
    <property type="component" value="Unassembled WGS sequence"/>
</dbReference>
<evidence type="ECO:0000313" key="2">
    <source>
        <dbReference type="Proteomes" id="UP000077266"/>
    </source>
</evidence>
<dbReference type="InParanoid" id="A0A165CYZ5"/>
<reference evidence="1 2" key="1">
    <citation type="journal article" date="2016" name="Mol. Biol. Evol.">
        <title>Comparative Genomics of Early-Diverging Mushroom-Forming Fungi Provides Insights into the Origins of Lignocellulose Decay Capabilities.</title>
        <authorList>
            <person name="Nagy L.G."/>
            <person name="Riley R."/>
            <person name="Tritt A."/>
            <person name="Adam C."/>
            <person name="Daum C."/>
            <person name="Floudas D."/>
            <person name="Sun H."/>
            <person name="Yadav J.S."/>
            <person name="Pangilinan J."/>
            <person name="Larsson K.H."/>
            <person name="Matsuura K."/>
            <person name="Barry K."/>
            <person name="Labutti K."/>
            <person name="Kuo R."/>
            <person name="Ohm R.A."/>
            <person name="Bhattacharya S.S."/>
            <person name="Shirouzu T."/>
            <person name="Yoshinaga Y."/>
            <person name="Martin F.M."/>
            <person name="Grigoriev I.V."/>
            <person name="Hibbett D.S."/>
        </authorList>
    </citation>
    <scope>NUCLEOTIDE SEQUENCE [LARGE SCALE GENOMIC DNA]</scope>
    <source>
        <strain evidence="1 2">HHB12029</strain>
    </source>
</reference>
<protein>
    <submittedName>
        <fullName evidence="1">Uncharacterized protein</fullName>
    </submittedName>
</protein>
<dbReference type="AlphaFoldDB" id="A0A165CYZ5"/>
<name>A0A165CYZ5_EXIGL</name>
<gene>
    <name evidence="1" type="ORF">EXIGLDRAFT_312778</name>
</gene>
<evidence type="ECO:0000313" key="1">
    <source>
        <dbReference type="EMBL" id="KZV83467.1"/>
    </source>
</evidence>
<keyword evidence="2" id="KW-1185">Reference proteome</keyword>
<sequence length="69" mass="7501">MERKCYPSCDPGQNLAVAATSMVGRRGKKLPSPLAVVRLGLAVHWTTGSFGVCAQDRKSLCRWSDLGEH</sequence>
<accession>A0A165CYZ5</accession>
<dbReference type="EMBL" id="KV426270">
    <property type="protein sequence ID" value="KZV83467.1"/>
    <property type="molecule type" value="Genomic_DNA"/>
</dbReference>
<proteinExistence type="predicted"/>
<organism evidence="1 2">
    <name type="scientific">Exidia glandulosa HHB12029</name>
    <dbReference type="NCBI Taxonomy" id="1314781"/>
    <lineage>
        <taxon>Eukaryota</taxon>
        <taxon>Fungi</taxon>
        <taxon>Dikarya</taxon>
        <taxon>Basidiomycota</taxon>
        <taxon>Agaricomycotina</taxon>
        <taxon>Agaricomycetes</taxon>
        <taxon>Auriculariales</taxon>
        <taxon>Exidiaceae</taxon>
        <taxon>Exidia</taxon>
    </lineage>
</organism>